<evidence type="ECO:0000313" key="2">
    <source>
        <dbReference type="Proteomes" id="UP000719766"/>
    </source>
</evidence>
<accession>A0A9P7AMB9</accession>
<organism evidence="1 2">
    <name type="scientific">Suillus plorans</name>
    <dbReference type="NCBI Taxonomy" id="116603"/>
    <lineage>
        <taxon>Eukaryota</taxon>
        <taxon>Fungi</taxon>
        <taxon>Dikarya</taxon>
        <taxon>Basidiomycota</taxon>
        <taxon>Agaricomycotina</taxon>
        <taxon>Agaricomycetes</taxon>
        <taxon>Agaricomycetidae</taxon>
        <taxon>Boletales</taxon>
        <taxon>Suillineae</taxon>
        <taxon>Suillaceae</taxon>
        <taxon>Suillus</taxon>
    </lineage>
</organism>
<dbReference type="OrthoDB" id="2679542at2759"/>
<name>A0A9P7AMB9_9AGAM</name>
<dbReference type="EMBL" id="JABBWE010000041">
    <property type="protein sequence ID" value="KAG1791699.1"/>
    <property type="molecule type" value="Genomic_DNA"/>
</dbReference>
<protein>
    <submittedName>
        <fullName evidence="1">Uncharacterized protein</fullName>
    </submittedName>
</protein>
<proteinExistence type="predicted"/>
<keyword evidence="2" id="KW-1185">Reference proteome</keyword>
<comment type="caution">
    <text evidence="1">The sequence shown here is derived from an EMBL/GenBank/DDBJ whole genome shotgun (WGS) entry which is preliminary data.</text>
</comment>
<reference evidence="1" key="1">
    <citation type="journal article" date="2020" name="New Phytol.">
        <title>Comparative genomics reveals dynamic genome evolution in host specialist ectomycorrhizal fungi.</title>
        <authorList>
            <person name="Lofgren L.A."/>
            <person name="Nguyen N.H."/>
            <person name="Vilgalys R."/>
            <person name="Ruytinx J."/>
            <person name="Liao H.L."/>
            <person name="Branco S."/>
            <person name="Kuo A."/>
            <person name="LaButti K."/>
            <person name="Lipzen A."/>
            <person name="Andreopoulos W."/>
            <person name="Pangilinan J."/>
            <person name="Riley R."/>
            <person name="Hundley H."/>
            <person name="Na H."/>
            <person name="Barry K."/>
            <person name="Grigoriev I.V."/>
            <person name="Stajich J.E."/>
            <person name="Kennedy P.G."/>
        </authorList>
    </citation>
    <scope>NUCLEOTIDE SEQUENCE</scope>
    <source>
        <strain evidence="1">S12</strain>
    </source>
</reference>
<evidence type="ECO:0000313" key="1">
    <source>
        <dbReference type="EMBL" id="KAG1791699.1"/>
    </source>
</evidence>
<sequence>MGVAKLLSGIAADSMQSDATTSTLRTLTYDHTIWVHGAFTSSSPSPLLTALDVKFPVQKDCFRVPLGFIPFLETLSSLRILILQNHKPALSLSPIALPALCAISALFSAITSLSSGHSIVKLDIRDEAALTPLYKAFAAVHSDWSMVQELSLFVGDWDDELMLVIITHFPKGRAKQGHHHRDACVRVM</sequence>
<gene>
    <name evidence="1" type="ORF">HD556DRAFT_1485343</name>
</gene>
<dbReference type="AlphaFoldDB" id="A0A9P7AMB9"/>
<dbReference type="GeneID" id="64602468"/>
<dbReference type="Proteomes" id="UP000719766">
    <property type="component" value="Unassembled WGS sequence"/>
</dbReference>
<dbReference type="RefSeq" id="XP_041158464.1">
    <property type="nucleotide sequence ID" value="XM_041308704.1"/>
</dbReference>